<proteinExistence type="predicted"/>
<evidence type="ECO:0000313" key="3">
    <source>
        <dbReference type="Proteomes" id="UP000094336"/>
    </source>
</evidence>
<feature type="region of interest" description="Disordered" evidence="1">
    <location>
        <begin position="1"/>
        <end position="24"/>
    </location>
</feature>
<evidence type="ECO:0000313" key="2">
    <source>
        <dbReference type="EMBL" id="ODQ81990.1"/>
    </source>
</evidence>
<dbReference type="EMBL" id="KV454427">
    <property type="protein sequence ID" value="ODQ81990.1"/>
    <property type="molecule type" value="Genomic_DNA"/>
</dbReference>
<reference evidence="3" key="1">
    <citation type="submission" date="2016-05" db="EMBL/GenBank/DDBJ databases">
        <title>Comparative genomics of biotechnologically important yeasts.</title>
        <authorList>
            <consortium name="DOE Joint Genome Institute"/>
            <person name="Riley R."/>
            <person name="Haridas S."/>
            <person name="Wolfe K.H."/>
            <person name="Lopes M.R."/>
            <person name="Hittinger C.T."/>
            <person name="Goker M."/>
            <person name="Salamov A."/>
            <person name="Wisecaver J."/>
            <person name="Long T.M."/>
            <person name="Aerts A.L."/>
            <person name="Barry K."/>
            <person name="Choi C."/>
            <person name="Clum A."/>
            <person name="Coughlan A.Y."/>
            <person name="Deshpande S."/>
            <person name="Douglass A.P."/>
            <person name="Hanson S.J."/>
            <person name="Klenk H.-P."/>
            <person name="Labutti K."/>
            <person name="Lapidus A."/>
            <person name="Lindquist E."/>
            <person name="Lipzen A."/>
            <person name="Meier-Kolthoff J.P."/>
            <person name="Ohm R.A."/>
            <person name="Otillar R.P."/>
            <person name="Pangilinan J."/>
            <person name="Peng Y."/>
            <person name="Rokas A."/>
            <person name="Rosa C.A."/>
            <person name="Scheuner C."/>
            <person name="Sibirny A.A."/>
            <person name="Slot J.C."/>
            <person name="Stielow J.B."/>
            <person name="Sun H."/>
            <person name="Kurtzman C.P."/>
            <person name="Blackwell M."/>
            <person name="Grigoriev I.V."/>
            <person name="Jeffries T.W."/>
        </authorList>
    </citation>
    <scope>NUCLEOTIDE SEQUENCE [LARGE SCALE GENOMIC DNA]</scope>
    <source>
        <strain evidence="3">NRRL Y-12698</strain>
    </source>
</reference>
<gene>
    <name evidence="2" type="ORF">BABINDRAFT_114123</name>
</gene>
<keyword evidence="3" id="KW-1185">Reference proteome</keyword>
<protein>
    <submittedName>
        <fullName evidence="2">Uncharacterized protein</fullName>
    </submittedName>
</protein>
<dbReference type="GeneID" id="30144716"/>
<sequence length="65" mass="7263">MAQKPSGPFHVHQQSHPSHPFTHARTTCHVKFKTRHGVHLNLTEAGQVISGLDKYMPSIYGKGFV</sequence>
<accession>A0A1E3QWH2</accession>
<dbReference type="RefSeq" id="XP_018987318.1">
    <property type="nucleotide sequence ID" value="XM_019126862.1"/>
</dbReference>
<dbReference type="AlphaFoldDB" id="A0A1E3QWH2"/>
<evidence type="ECO:0000256" key="1">
    <source>
        <dbReference type="SAM" id="MobiDB-lite"/>
    </source>
</evidence>
<name>A0A1E3QWH2_9ASCO</name>
<organism evidence="2 3">
    <name type="scientific">Babjeviella inositovora NRRL Y-12698</name>
    <dbReference type="NCBI Taxonomy" id="984486"/>
    <lineage>
        <taxon>Eukaryota</taxon>
        <taxon>Fungi</taxon>
        <taxon>Dikarya</taxon>
        <taxon>Ascomycota</taxon>
        <taxon>Saccharomycotina</taxon>
        <taxon>Pichiomycetes</taxon>
        <taxon>Serinales incertae sedis</taxon>
        <taxon>Babjeviella</taxon>
    </lineage>
</organism>
<dbReference type="Proteomes" id="UP000094336">
    <property type="component" value="Unassembled WGS sequence"/>
</dbReference>